<dbReference type="Gene3D" id="3.40.50.300">
    <property type="entry name" value="P-loop containing nucleotide triphosphate hydrolases"/>
    <property type="match status" value="1"/>
</dbReference>
<gene>
    <name evidence="1" type="ORF">AMURIS_04838</name>
</gene>
<keyword evidence="2" id="KW-1185">Reference proteome</keyword>
<proteinExistence type="predicted"/>
<evidence type="ECO:0000313" key="1">
    <source>
        <dbReference type="EMBL" id="SOY32085.1"/>
    </source>
</evidence>
<organism evidence="1 2">
    <name type="scientific">Acetatifactor muris</name>
    <dbReference type="NCBI Taxonomy" id="879566"/>
    <lineage>
        <taxon>Bacteria</taxon>
        <taxon>Bacillati</taxon>
        <taxon>Bacillota</taxon>
        <taxon>Clostridia</taxon>
        <taxon>Lachnospirales</taxon>
        <taxon>Lachnospiraceae</taxon>
        <taxon>Acetatifactor</taxon>
    </lineage>
</organism>
<evidence type="ECO:0008006" key="3">
    <source>
        <dbReference type="Google" id="ProtNLM"/>
    </source>
</evidence>
<protein>
    <recommendedName>
        <fullName evidence="3">Thymidylate kinase</fullName>
    </recommendedName>
</protein>
<dbReference type="AlphaFoldDB" id="A0A2K4ZNR0"/>
<dbReference type="EMBL" id="OFSM01000038">
    <property type="protein sequence ID" value="SOY32085.1"/>
    <property type="molecule type" value="Genomic_DNA"/>
</dbReference>
<dbReference type="SUPFAM" id="SSF52540">
    <property type="entry name" value="P-loop containing nucleoside triphosphate hydrolases"/>
    <property type="match status" value="2"/>
</dbReference>
<evidence type="ECO:0000313" key="2">
    <source>
        <dbReference type="Proteomes" id="UP000236311"/>
    </source>
</evidence>
<dbReference type="OrthoDB" id="8211253at2"/>
<dbReference type="InterPro" id="IPR027417">
    <property type="entry name" value="P-loop_NTPase"/>
</dbReference>
<name>A0A2K4ZNR0_9FIRM</name>
<dbReference type="RefSeq" id="WP_103242054.1">
    <property type="nucleotide sequence ID" value="NZ_CANRXC010000004.1"/>
</dbReference>
<dbReference type="Proteomes" id="UP000236311">
    <property type="component" value="Unassembled WGS sequence"/>
</dbReference>
<reference evidence="1 2" key="1">
    <citation type="submission" date="2018-01" db="EMBL/GenBank/DDBJ databases">
        <authorList>
            <person name="Gaut B.S."/>
            <person name="Morton B.R."/>
            <person name="Clegg M.T."/>
            <person name="Duvall M.R."/>
        </authorList>
    </citation>
    <scope>NUCLEOTIDE SEQUENCE [LARGE SCALE GENOMIC DNA]</scope>
    <source>
        <strain evidence="1">GP69</strain>
    </source>
</reference>
<accession>A0A2K4ZNR0</accession>
<sequence>MEKEKERAVYNIFIEGIQGTGKSTLLQAIAEKRPDMHVCREGDYSPVELAWCSWMTEEEYRAAGERYPSLKKELEANAFREGDRRIVTYTRILTEIPGFHKDLERFEIYNGRKSVEELEEIVRMRYRRFSETGYLFECAFLQNIVEDLILYHRLSEDEIVAFYRRLYGQVQKENFRLLYLYGDKLEESTEIIRKERCDSGGREMWYPLMLKYLTESPYGRERGCSGFEDLVMHFRHRQQVELRILREVVGEQAVILPSKGWKKEELTGLLSGR</sequence>